<keyword evidence="3" id="KW-1185">Reference proteome</keyword>
<gene>
    <name evidence="2" type="ORF">JI435_413120</name>
</gene>
<reference evidence="3" key="1">
    <citation type="journal article" date="2021" name="BMC Genomics">
        <title>Chromosome-level genome assembly and manually-curated proteome of model necrotroph Parastagonospora nodorum Sn15 reveals a genome-wide trove of candidate effector homologs, and redundancy of virulence-related functions within an accessory chromosome.</title>
        <authorList>
            <person name="Bertazzoni S."/>
            <person name="Jones D.A.B."/>
            <person name="Phan H.T."/>
            <person name="Tan K.-C."/>
            <person name="Hane J.K."/>
        </authorList>
    </citation>
    <scope>NUCLEOTIDE SEQUENCE [LARGE SCALE GENOMIC DNA]</scope>
    <source>
        <strain evidence="3">SN15 / ATCC MYA-4574 / FGSC 10173)</strain>
    </source>
</reference>
<feature type="compositionally biased region" description="Polar residues" evidence="1">
    <location>
        <begin position="1"/>
        <end position="11"/>
    </location>
</feature>
<dbReference type="EMBL" id="CP069031">
    <property type="protein sequence ID" value="QRC99222.1"/>
    <property type="molecule type" value="Genomic_DNA"/>
</dbReference>
<accession>A0A7U2I4L5</accession>
<proteinExistence type="predicted"/>
<evidence type="ECO:0000313" key="3">
    <source>
        <dbReference type="Proteomes" id="UP000663193"/>
    </source>
</evidence>
<evidence type="ECO:0000256" key="1">
    <source>
        <dbReference type="SAM" id="MobiDB-lite"/>
    </source>
</evidence>
<sequence>MHRSSTSTPLSKSEIVPPPRVSYPELCRQKKKEDAPRKCCRAQNAV</sequence>
<protein>
    <submittedName>
        <fullName evidence="2">Uncharacterized protein</fullName>
    </submittedName>
</protein>
<name>A0A7U2I4L5_PHANO</name>
<dbReference type="VEuPathDB" id="FungiDB:JI435_413120"/>
<organism evidence="2 3">
    <name type="scientific">Phaeosphaeria nodorum (strain SN15 / ATCC MYA-4574 / FGSC 10173)</name>
    <name type="common">Glume blotch fungus</name>
    <name type="synonym">Parastagonospora nodorum</name>
    <dbReference type="NCBI Taxonomy" id="321614"/>
    <lineage>
        <taxon>Eukaryota</taxon>
        <taxon>Fungi</taxon>
        <taxon>Dikarya</taxon>
        <taxon>Ascomycota</taxon>
        <taxon>Pezizomycotina</taxon>
        <taxon>Dothideomycetes</taxon>
        <taxon>Pleosporomycetidae</taxon>
        <taxon>Pleosporales</taxon>
        <taxon>Pleosporineae</taxon>
        <taxon>Phaeosphaeriaceae</taxon>
        <taxon>Parastagonospora</taxon>
    </lineage>
</organism>
<dbReference type="Proteomes" id="UP000663193">
    <property type="component" value="Chromosome 9"/>
</dbReference>
<feature type="region of interest" description="Disordered" evidence="1">
    <location>
        <begin position="1"/>
        <end position="23"/>
    </location>
</feature>
<evidence type="ECO:0000313" key="2">
    <source>
        <dbReference type="EMBL" id="QRC99222.1"/>
    </source>
</evidence>
<dbReference type="AlphaFoldDB" id="A0A7U2I4L5"/>